<reference evidence="1 2" key="1">
    <citation type="submission" date="2024-04" db="EMBL/GenBank/DDBJ databases">
        <title>Tritrichomonas musculus Genome.</title>
        <authorList>
            <person name="Alves-Ferreira E."/>
            <person name="Grigg M."/>
            <person name="Lorenzi H."/>
            <person name="Galac M."/>
        </authorList>
    </citation>
    <scope>NUCLEOTIDE SEQUENCE [LARGE SCALE GENOMIC DNA]</scope>
    <source>
        <strain evidence="1 2">EAF2021</strain>
    </source>
</reference>
<dbReference type="EMBL" id="JAPFFF010000003">
    <property type="protein sequence ID" value="KAK8895501.1"/>
    <property type="molecule type" value="Genomic_DNA"/>
</dbReference>
<proteinExistence type="predicted"/>
<name>A0ABR2KXN1_9EUKA</name>
<dbReference type="InterPro" id="IPR036770">
    <property type="entry name" value="Ankyrin_rpt-contain_sf"/>
</dbReference>
<sequence length="380" mass="45709">MNGYFANKRKLHSSFIEYIESTDDTDKYLQNLISFIEDTQLLKDKPNFNELLHMVNYITNEHYRTPDFFQKTDAFLSYIKNDIQNHFSNIEIFNIFQENKRILLSLFNEKIIIPNKEIANRFFNIKFIAYNYVFYFFKEISPFISENAKEKILDQMEKRKLNQFDSDEFENKRLLGENDNHICMLIRNDFVEDFIAYTNSTNYDLSAKIKPSIFETNHFLIEKKQVTLIEYSAFCGSIQIFNYLRYNNVELKSPLWIFSIHGNNPDIIHLLEEYHVKQPSKSILFESIKCHQNNYTDYIQNNLLDKSLNELALYTSVQFYNFDLFRPNVSKEFFFFQLCQFNYINGVKIFLRIKELDVNERTILKHLFLLIKFPFSIELI</sequence>
<protein>
    <recommendedName>
        <fullName evidence="3">DUF3447 domain-containing protein</fullName>
    </recommendedName>
</protein>
<evidence type="ECO:0000313" key="1">
    <source>
        <dbReference type="EMBL" id="KAK8895501.1"/>
    </source>
</evidence>
<dbReference type="SUPFAM" id="SSF48403">
    <property type="entry name" value="Ankyrin repeat"/>
    <property type="match status" value="1"/>
</dbReference>
<gene>
    <name evidence="1" type="ORF">M9Y10_023968</name>
</gene>
<evidence type="ECO:0008006" key="3">
    <source>
        <dbReference type="Google" id="ProtNLM"/>
    </source>
</evidence>
<evidence type="ECO:0000313" key="2">
    <source>
        <dbReference type="Proteomes" id="UP001470230"/>
    </source>
</evidence>
<organism evidence="1 2">
    <name type="scientific">Tritrichomonas musculus</name>
    <dbReference type="NCBI Taxonomy" id="1915356"/>
    <lineage>
        <taxon>Eukaryota</taxon>
        <taxon>Metamonada</taxon>
        <taxon>Parabasalia</taxon>
        <taxon>Tritrichomonadida</taxon>
        <taxon>Tritrichomonadidae</taxon>
        <taxon>Tritrichomonas</taxon>
    </lineage>
</organism>
<comment type="caution">
    <text evidence="1">The sequence shown here is derived from an EMBL/GenBank/DDBJ whole genome shotgun (WGS) entry which is preliminary data.</text>
</comment>
<keyword evidence="2" id="KW-1185">Reference proteome</keyword>
<dbReference type="Proteomes" id="UP001470230">
    <property type="component" value="Unassembled WGS sequence"/>
</dbReference>
<accession>A0ABR2KXN1</accession>